<dbReference type="FunFam" id="3.40.50.720:FF:000084">
    <property type="entry name" value="Short-chain dehydrogenase reductase"/>
    <property type="match status" value="1"/>
</dbReference>
<evidence type="ECO:0000256" key="3">
    <source>
        <dbReference type="RuleBase" id="RU000363"/>
    </source>
</evidence>
<dbReference type="GO" id="GO:0016616">
    <property type="term" value="F:oxidoreductase activity, acting on the CH-OH group of donors, NAD or NADP as acceptor"/>
    <property type="evidence" value="ECO:0007669"/>
    <property type="project" value="TreeGrafter"/>
</dbReference>
<reference evidence="4 5" key="1">
    <citation type="submission" date="2019-02" db="EMBL/GenBank/DDBJ databases">
        <title>Genomic Encyclopedia of Type Strains, Phase IV (KMG-IV): sequencing the most valuable type-strain genomes for metagenomic binning, comparative biology and taxonomic classification.</title>
        <authorList>
            <person name="Goeker M."/>
        </authorList>
    </citation>
    <scope>NUCLEOTIDE SEQUENCE [LARGE SCALE GENOMIC DNA]</scope>
    <source>
        <strain evidence="4 5">DSM 101727</strain>
    </source>
</reference>
<dbReference type="PRINTS" id="PR00080">
    <property type="entry name" value="SDRFAMILY"/>
</dbReference>
<dbReference type="RefSeq" id="WP_130343327.1">
    <property type="nucleotide sequence ID" value="NZ_SGWQ01000002.1"/>
</dbReference>
<evidence type="ECO:0000313" key="5">
    <source>
        <dbReference type="Proteomes" id="UP000294257"/>
    </source>
</evidence>
<dbReference type="PROSITE" id="PS00061">
    <property type="entry name" value="ADH_SHORT"/>
    <property type="match status" value="1"/>
</dbReference>
<protein>
    <submittedName>
        <fullName evidence="4">NADP-dependent 3-hydroxy acid dehydrogenase YdfG</fullName>
    </submittedName>
</protein>
<dbReference type="PANTHER" id="PTHR24322">
    <property type="entry name" value="PKSB"/>
    <property type="match status" value="1"/>
</dbReference>
<name>A0A4Q7L5G3_9PSEU</name>
<comment type="caution">
    <text evidence="4">The sequence shown here is derived from an EMBL/GenBank/DDBJ whole genome shotgun (WGS) entry which is preliminary data.</text>
</comment>
<evidence type="ECO:0000313" key="4">
    <source>
        <dbReference type="EMBL" id="RZS43492.1"/>
    </source>
</evidence>
<dbReference type="NCBIfam" id="NF005878">
    <property type="entry name" value="PRK07825.1"/>
    <property type="match status" value="1"/>
</dbReference>
<dbReference type="EMBL" id="SGWQ01000002">
    <property type="protein sequence ID" value="RZS43492.1"/>
    <property type="molecule type" value="Genomic_DNA"/>
</dbReference>
<dbReference type="AlphaFoldDB" id="A0A4Q7L5G3"/>
<dbReference type="InterPro" id="IPR002347">
    <property type="entry name" value="SDR_fam"/>
</dbReference>
<dbReference type="Proteomes" id="UP000294257">
    <property type="component" value="Unassembled WGS sequence"/>
</dbReference>
<dbReference type="OrthoDB" id="9775296at2"/>
<keyword evidence="5" id="KW-1185">Reference proteome</keyword>
<organism evidence="4 5">
    <name type="scientific">Herbihabitans rhizosphaerae</name>
    <dbReference type="NCBI Taxonomy" id="1872711"/>
    <lineage>
        <taxon>Bacteria</taxon>
        <taxon>Bacillati</taxon>
        <taxon>Actinomycetota</taxon>
        <taxon>Actinomycetes</taxon>
        <taxon>Pseudonocardiales</taxon>
        <taxon>Pseudonocardiaceae</taxon>
        <taxon>Herbihabitans</taxon>
    </lineage>
</organism>
<evidence type="ECO:0000256" key="1">
    <source>
        <dbReference type="ARBA" id="ARBA00006484"/>
    </source>
</evidence>
<dbReference type="InterPro" id="IPR020904">
    <property type="entry name" value="Sc_DH/Rdtase_CS"/>
</dbReference>
<dbReference type="SUPFAM" id="SSF51735">
    <property type="entry name" value="NAD(P)-binding Rossmann-fold domains"/>
    <property type="match status" value="1"/>
</dbReference>
<dbReference type="Gene3D" id="3.40.50.720">
    <property type="entry name" value="NAD(P)-binding Rossmann-like Domain"/>
    <property type="match status" value="1"/>
</dbReference>
<dbReference type="CDD" id="cd05233">
    <property type="entry name" value="SDR_c"/>
    <property type="match status" value="1"/>
</dbReference>
<gene>
    <name evidence="4" type="ORF">EV193_102472</name>
</gene>
<proteinExistence type="inferred from homology"/>
<sequence>MSTKLNGKRVAITGGARGIGAATAEAFIAAGARVAIGDIDAELAAKSATGMANARPGATVAAFELDVTDTASFSAFLDSAHAELGGLDVLVNNAGIMPTGRFLDTDQGVDDRQLDINLRGVVLGSRLGGRRFVADGGGHLVNIASVAGVAAAPGVATYCATKHAVVGLGSALHQELAEDGVKVTTICPGFVNTELIAGITPPWLVRKIGYVQPEDVANAIVDEVWRERGGQRFVPRSGGAALKAMTFMPENLRNRISKLLGMQHVTLDTDESVRGAYRDRTEQLDLASTRKRGRK</sequence>
<keyword evidence="2" id="KW-0560">Oxidoreductase</keyword>
<accession>A0A4Q7L5G3</accession>
<evidence type="ECO:0000256" key="2">
    <source>
        <dbReference type="ARBA" id="ARBA00023002"/>
    </source>
</evidence>
<dbReference type="Pfam" id="PF00106">
    <property type="entry name" value="adh_short"/>
    <property type="match status" value="1"/>
</dbReference>
<dbReference type="InterPro" id="IPR036291">
    <property type="entry name" value="NAD(P)-bd_dom_sf"/>
</dbReference>
<comment type="similarity">
    <text evidence="1 3">Belongs to the short-chain dehydrogenases/reductases (SDR) family.</text>
</comment>
<dbReference type="PRINTS" id="PR00081">
    <property type="entry name" value="GDHRDH"/>
</dbReference>
<dbReference type="PANTHER" id="PTHR24322:SF736">
    <property type="entry name" value="RETINOL DEHYDROGENASE 10"/>
    <property type="match status" value="1"/>
</dbReference>